<dbReference type="InterPro" id="IPR009003">
    <property type="entry name" value="Peptidase_S1_PA"/>
</dbReference>
<evidence type="ECO:0000256" key="1">
    <source>
        <dbReference type="ARBA" id="ARBA00023157"/>
    </source>
</evidence>
<organism evidence="4 5">
    <name type="scientific">Protopolystoma xenopodis</name>
    <dbReference type="NCBI Taxonomy" id="117903"/>
    <lineage>
        <taxon>Eukaryota</taxon>
        <taxon>Metazoa</taxon>
        <taxon>Spiralia</taxon>
        <taxon>Lophotrochozoa</taxon>
        <taxon>Platyhelminthes</taxon>
        <taxon>Monogenea</taxon>
        <taxon>Polyopisthocotylea</taxon>
        <taxon>Polystomatidea</taxon>
        <taxon>Polystomatidae</taxon>
        <taxon>Protopolystoma</taxon>
    </lineage>
</organism>
<keyword evidence="2" id="KW-0732">Signal</keyword>
<keyword evidence="1" id="KW-1015">Disulfide bond</keyword>
<dbReference type="SUPFAM" id="SSF50494">
    <property type="entry name" value="Trypsin-like serine proteases"/>
    <property type="match status" value="1"/>
</dbReference>
<dbReference type="EMBL" id="CAAALY010034111">
    <property type="protein sequence ID" value="VEL17776.1"/>
    <property type="molecule type" value="Genomic_DNA"/>
</dbReference>
<evidence type="ECO:0000256" key="2">
    <source>
        <dbReference type="SAM" id="SignalP"/>
    </source>
</evidence>
<dbReference type="PROSITE" id="PS00134">
    <property type="entry name" value="TRYPSIN_HIS"/>
    <property type="match status" value="1"/>
</dbReference>
<evidence type="ECO:0000313" key="4">
    <source>
        <dbReference type="EMBL" id="VEL17776.1"/>
    </source>
</evidence>
<accession>A0A448WQQ3</accession>
<evidence type="ECO:0000313" key="5">
    <source>
        <dbReference type="Proteomes" id="UP000784294"/>
    </source>
</evidence>
<dbReference type="GO" id="GO:0004252">
    <property type="term" value="F:serine-type endopeptidase activity"/>
    <property type="evidence" value="ECO:0007669"/>
    <property type="project" value="InterPro"/>
</dbReference>
<gene>
    <name evidence="4" type="ORF">PXEA_LOCUS11216</name>
</gene>
<evidence type="ECO:0000259" key="3">
    <source>
        <dbReference type="Pfam" id="PF00089"/>
    </source>
</evidence>
<feature type="chain" id="PRO_5019321940" description="Peptidase S1 domain-containing protein" evidence="2">
    <location>
        <begin position="20"/>
        <end position="101"/>
    </location>
</feature>
<dbReference type="Pfam" id="PF00089">
    <property type="entry name" value="Trypsin"/>
    <property type="match status" value="1"/>
</dbReference>
<dbReference type="InterPro" id="IPR018114">
    <property type="entry name" value="TRYPSIN_HIS"/>
</dbReference>
<sequence length="101" mass="11029">MFFLYDNKMLFLWATVISATKLPKAGQTYANANQTDLAQHMEKRVINGENAAPLAFPWAVSIKGVYPGTQTTTYCGASLISEAWLLTAAHCFIGKTSHGDT</sequence>
<dbReference type="AlphaFoldDB" id="A0A448WQQ3"/>
<dbReference type="GO" id="GO:0006508">
    <property type="term" value="P:proteolysis"/>
    <property type="evidence" value="ECO:0007669"/>
    <property type="project" value="InterPro"/>
</dbReference>
<dbReference type="PANTHER" id="PTHR24252">
    <property type="entry name" value="ACROSIN-RELATED"/>
    <property type="match status" value="1"/>
</dbReference>
<name>A0A448WQQ3_9PLAT</name>
<comment type="caution">
    <text evidence="4">The sequence shown here is derived from an EMBL/GenBank/DDBJ whole genome shotgun (WGS) entry which is preliminary data.</text>
</comment>
<dbReference type="PANTHER" id="PTHR24252:SF7">
    <property type="entry name" value="HYALIN"/>
    <property type="match status" value="1"/>
</dbReference>
<reference evidence="4" key="1">
    <citation type="submission" date="2018-11" db="EMBL/GenBank/DDBJ databases">
        <authorList>
            <consortium name="Pathogen Informatics"/>
        </authorList>
    </citation>
    <scope>NUCLEOTIDE SEQUENCE</scope>
</reference>
<dbReference type="InterPro" id="IPR043504">
    <property type="entry name" value="Peptidase_S1_PA_chymotrypsin"/>
</dbReference>
<dbReference type="Proteomes" id="UP000784294">
    <property type="component" value="Unassembled WGS sequence"/>
</dbReference>
<protein>
    <recommendedName>
        <fullName evidence="3">Peptidase S1 domain-containing protein</fullName>
    </recommendedName>
</protein>
<dbReference type="Gene3D" id="2.40.10.10">
    <property type="entry name" value="Trypsin-like serine proteases"/>
    <property type="match status" value="1"/>
</dbReference>
<feature type="signal peptide" evidence="2">
    <location>
        <begin position="1"/>
        <end position="19"/>
    </location>
</feature>
<feature type="domain" description="Peptidase S1" evidence="3">
    <location>
        <begin position="46"/>
        <end position="94"/>
    </location>
</feature>
<keyword evidence="5" id="KW-1185">Reference proteome</keyword>
<dbReference type="OrthoDB" id="9970815at2759"/>
<proteinExistence type="predicted"/>
<dbReference type="InterPro" id="IPR001254">
    <property type="entry name" value="Trypsin_dom"/>
</dbReference>